<feature type="domain" description="FAD-binding" evidence="4">
    <location>
        <begin position="6"/>
        <end position="348"/>
    </location>
</feature>
<dbReference type="AlphaFoldDB" id="A0A9P6GIQ4"/>
<dbReference type="Proteomes" id="UP000756921">
    <property type="component" value="Unassembled WGS sequence"/>
</dbReference>
<dbReference type="PRINTS" id="PR00420">
    <property type="entry name" value="RNGMNOXGNASE"/>
</dbReference>
<protein>
    <submittedName>
        <fullName evidence="5">Salicylate hydroxylase 4</fullName>
    </submittedName>
</protein>
<dbReference type="GO" id="GO:0071949">
    <property type="term" value="F:FAD binding"/>
    <property type="evidence" value="ECO:0007669"/>
    <property type="project" value="InterPro"/>
</dbReference>
<keyword evidence="1" id="KW-0285">Flavoprotein</keyword>
<dbReference type="InterPro" id="IPR051104">
    <property type="entry name" value="FAD_monoxygenase"/>
</dbReference>
<proteinExistence type="predicted"/>
<keyword evidence="2" id="KW-0274">FAD</keyword>
<dbReference type="SUPFAM" id="SSF54373">
    <property type="entry name" value="FAD-linked reductases, C-terminal domain"/>
    <property type="match status" value="1"/>
</dbReference>
<dbReference type="PANTHER" id="PTHR46720">
    <property type="entry name" value="HYDROXYLASE, PUTATIVE (AFU_ORTHOLOGUE AFUA_3G01460)-RELATED"/>
    <property type="match status" value="1"/>
</dbReference>
<dbReference type="Pfam" id="PF01494">
    <property type="entry name" value="FAD_binding_3"/>
    <property type="match status" value="1"/>
</dbReference>
<evidence type="ECO:0000259" key="4">
    <source>
        <dbReference type="Pfam" id="PF01494"/>
    </source>
</evidence>
<dbReference type="SUPFAM" id="SSF51905">
    <property type="entry name" value="FAD/NAD(P)-binding domain"/>
    <property type="match status" value="1"/>
</dbReference>
<keyword evidence="3" id="KW-0560">Oxidoreductase</keyword>
<dbReference type="Gene3D" id="3.50.50.60">
    <property type="entry name" value="FAD/NAD(P)-binding domain"/>
    <property type="match status" value="1"/>
</dbReference>
<evidence type="ECO:0000313" key="6">
    <source>
        <dbReference type="Proteomes" id="UP000756921"/>
    </source>
</evidence>
<keyword evidence="6" id="KW-1185">Reference proteome</keyword>
<dbReference type="OrthoDB" id="417877at2759"/>
<accession>A0A9P6GIQ4</accession>
<dbReference type="PANTHER" id="PTHR46720:SF1">
    <property type="entry name" value="HYDROXYLASE, PUTATIVE (AFU_ORTHOLOGUE AFUA_8G06050)-RELATED"/>
    <property type="match status" value="1"/>
</dbReference>
<evidence type="ECO:0000256" key="1">
    <source>
        <dbReference type="ARBA" id="ARBA00022630"/>
    </source>
</evidence>
<dbReference type="GO" id="GO:0016491">
    <property type="term" value="F:oxidoreductase activity"/>
    <property type="evidence" value="ECO:0007669"/>
    <property type="project" value="UniProtKB-KW"/>
</dbReference>
<dbReference type="GO" id="GO:0044550">
    <property type="term" value="P:secondary metabolite biosynthetic process"/>
    <property type="evidence" value="ECO:0007669"/>
    <property type="project" value="TreeGrafter"/>
</dbReference>
<organism evidence="5 6">
    <name type="scientific">Paraphaeosphaeria minitans</name>
    <dbReference type="NCBI Taxonomy" id="565426"/>
    <lineage>
        <taxon>Eukaryota</taxon>
        <taxon>Fungi</taxon>
        <taxon>Dikarya</taxon>
        <taxon>Ascomycota</taxon>
        <taxon>Pezizomycotina</taxon>
        <taxon>Dothideomycetes</taxon>
        <taxon>Pleosporomycetidae</taxon>
        <taxon>Pleosporales</taxon>
        <taxon>Massarineae</taxon>
        <taxon>Didymosphaeriaceae</taxon>
        <taxon>Paraphaeosphaeria</taxon>
    </lineage>
</organism>
<gene>
    <name evidence="5" type="ORF">PMIN01_04236</name>
</gene>
<name>A0A9P6GIQ4_9PLEO</name>
<dbReference type="InterPro" id="IPR002938">
    <property type="entry name" value="FAD-bd"/>
</dbReference>
<reference evidence="5" key="1">
    <citation type="journal article" date="2020" name="Mol. Plant Microbe Interact.">
        <title>Genome Sequence of the Biocontrol Agent Coniothyrium minitans strain Conio (IMI 134523).</title>
        <authorList>
            <person name="Patel D."/>
            <person name="Shittu T.A."/>
            <person name="Baroncelli R."/>
            <person name="Muthumeenakshi S."/>
            <person name="Osborne T.H."/>
            <person name="Janganan T.K."/>
            <person name="Sreenivasaprasad S."/>
        </authorList>
    </citation>
    <scope>NUCLEOTIDE SEQUENCE</scope>
    <source>
        <strain evidence="5">Conio</strain>
    </source>
</reference>
<sequence>MPSHLHVAIVGGGLGGIALAIALKARNIPFTIYEARSAFTEIGAGINFAPNGLRALREIDPSLGDRIYALATRNLPPSEDTWMWMRYGAGHRDGETVMELRAPPTGCMAMHRQELLAVLAEKMGYEHARFNKKLVSFEQDEDAVRLRFEDGTEESASVLVGCDGIHSRVRACMFDSESAVARPHFNGDGAYRAVIPIAHAEKVLGETARQSQALLGPNGYVICYPVNNGTAVNVGIWVSRAGQVWDRKDWVATSQGEQFRRDLEGWGPRVRALMPFFGDEPAFWAAHQHRVQPASFVQGRVILVGDGAHAMPPHIGAGASQAVEDVYVLAEVLASIQPGDASLAAVRTALRAAESVRMPRFLAVQDISVRAGPDWYSFFERGLEGDELERFNLGMRESVEWVWQVDLRDEVEKAKRTLAELRKA</sequence>
<evidence type="ECO:0000256" key="3">
    <source>
        <dbReference type="ARBA" id="ARBA00023002"/>
    </source>
</evidence>
<dbReference type="EMBL" id="WJXW01000004">
    <property type="protein sequence ID" value="KAF9736457.1"/>
    <property type="molecule type" value="Genomic_DNA"/>
</dbReference>
<evidence type="ECO:0000256" key="2">
    <source>
        <dbReference type="ARBA" id="ARBA00022827"/>
    </source>
</evidence>
<dbReference type="InterPro" id="IPR036188">
    <property type="entry name" value="FAD/NAD-bd_sf"/>
</dbReference>
<evidence type="ECO:0000313" key="5">
    <source>
        <dbReference type="EMBL" id="KAF9736457.1"/>
    </source>
</evidence>
<comment type="caution">
    <text evidence="5">The sequence shown here is derived from an EMBL/GenBank/DDBJ whole genome shotgun (WGS) entry which is preliminary data.</text>
</comment>